<dbReference type="PANTHER" id="PTHR24390:SF227">
    <property type="entry name" value="KRUEPPEL HOMOLOG 1-RELATED"/>
    <property type="match status" value="1"/>
</dbReference>
<dbReference type="InterPro" id="IPR036236">
    <property type="entry name" value="Znf_C2H2_sf"/>
</dbReference>
<feature type="domain" description="C2H2-type" evidence="12">
    <location>
        <begin position="397"/>
        <end position="424"/>
    </location>
</feature>
<evidence type="ECO:0000256" key="11">
    <source>
        <dbReference type="SAM" id="MobiDB-lite"/>
    </source>
</evidence>
<keyword evidence="9" id="KW-0539">Nucleus</keyword>
<dbReference type="SUPFAM" id="SSF57667">
    <property type="entry name" value="beta-beta-alpha zinc fingers"/>
    <property type="match status" value="5"/>
</dbReference>
<evidence type="ECO:0000313" key="14">
    <source>
        <dbReference type="Proteomes" id="UP001153954"/>
    </source>
</evidence>
<keyword evidence="4 10" id="KW-0863">Zinc-finger</keyword>
<dbReference type="SMART" id="SM00355">
    <property type="entry name" value="ZnF_C2H2"/>
    <property type="match status" value="11"/>
</dbReference>
<dbReference type="Pfam" id="PF00096">
    <property type="entry name" value="zf-C2H2"/>
    <property type="match status" value="4"/>
</dbReference>
<keyword evidence="8" id="KW-0804">Transcription</keyword>
<evidence type="ECO:0000256" key="6">
    <source>
        <dbReference type="ARBA" id="ARBA00023015"/>
    </source>
</evidence>
<dbReference type="FunFam" id="3.30.160.60:FF:000325">
    <property type="entry name" value="ZFP90 zinc finger protein"/>
    <property type="match status" value="1"/>
</dbReference>
<dbReference type="GO" id="GO:0005634">
    <property type="term" value="C:nucleus"/>
    <property type="evidence" value="ECO:0007669"/>
    <property type="project" value="UniProtKB-SubCell"/>
</dbReference>
<feature type="domain" description="C2H2-type" evidence="12">
    <location>
        <begin position="482"/>
        <end position="510"/>
    </location>
</feature>
<feature type="domain" description="C2H2-type" evidence="12">
    <location>
        <begin position="343"/>
        <end position="371"/>
    </location>
</feature>
<feature type="domain" description="C2H2-type" evidence="12">
    <location>
        <begin position="200"/>
        <end position="227"/>
    </location>
</feature>
<keyword evidence="3" id="KW-0677">Repeat</keyword>
<evidence type="ECO:0000256" key="7">
    <source>
        <dbReference type="ARBA" id="ARBA00023125"/>
    </source>
</evidence>
<comment type="subcellular location">
    <subcellularLocation>
        <location evidence="1">Nucleus</location>
    </subcellularLocation>
</comment>
<evidence type="ECO:0000256" key="3">
    <source>
        <dbReference type="ARBA" id="ARBA00022737"/>
    </source>
</evidence>
<evidence type="ECO:0000259" key="12">
    <source>
        <dbReference type="PROSITE" id="PS50157"/>
    </source>
</evidence>
<feature type="region of interest" description="Disordered" evidence="11">
    <location>
        <begin position="1"/>
        <end position="21"/>
    </location>
</feature>
<feature type="region of interest" description="Disordered" evidence="11">
    <location>
        <begin position="163"/>
        <end position="194"/>
    </location>
</feature>
<keyword evidence="2" id="KW-0479">Metal-binding</keyword>
<feature type="domain" description="C2H2-type" evidence="12">
    <location>
        <begin position="228"/>
        <end position="256"/>
    </location>
</feature>
<protein>
    <recommendedName>
        <fullName evidence="12">C2H2-type domain-containing protein</fullName>
    </recommendedName>
</protein>
<evidence type="ECO:0000256" key="8">
    <source>
        <dbReference type="ARBA" id="ARBA00023163"/>
    </source>
</evidence>
<dbReference type="GO" id="GO:0006357">
    <property type="term" value="P:regulation of transcription by RNA polymerase II"/>
    <property type="evidence" value="ECO:0007669"/>
    <property type="project" value="TreeGrafter"/>
</dbReference>
<evidence type="ECO:0000256" key="5">
    <source>
        <dbReference type="ARBA" id="ARBA00022833"/>
    </source>
</evidence>
<reference evidence="13" key="1">
    <citation type="submission" date="2022-03" db="EMBL/GenBank/DDBJ databases">
        <authorList>
            <person name="Tunstrom K."/>
        </authorList>
    </citation>
    <scope>NUCLEOTIDE SEQUENCE</scope>
</reference>
<evidence type="ECO:0000256" key="4">
    <source>
        <dbReference type="ARBA" id="ARBA00022771"/>
    </source>
</evidence>
<feature type="domain" description="C2H2-type" evidence="12">
    <location>
        <begin position="453"/>
        <end position="481"/>
    </location>
</feature>
<keyword evidence="5" id="KW-0862">Zinc</keyword>
<dbReference type="InterPro" id="IPR013087">
    <property type="entry name" value="Znf_C2H2_type"/>
</dbReference>
<feature type="domain" description="C2H2-type" evidence="12">
    <location>
        <begin position="258"/>
        <end position="285"/>
    </location>
</feature>
<evidence type="ECO:0000256" key="9">
    <source>
        <dbReference type="ARBA" id="ARBA00023242"/>
    </source>
</evidence>
<keyword evidence="6" id="KW-0805">Transcription regulation</keyword>
<evidence type="ECO:0000256" key="2">
    <source>
        <dbReference type="ARBA" id="ARBA00022723"/>
    </source>
</evidence>
<dbReference type="EMBL" id="CAKOGL010000010">
    <property type="protein sequence ID" value="CAH2091401.1"/>
    <property type="molecule type" value="Genomic_DNA"/>
</dbReference>
<dbReference type="Pfam" id="PF13894">
    <property type="entry name" value="zf-C2H2_4"/>
    <property type="match status" value="1"/>
</dbReference>
<comment type="caution">
    <text evidence="13">The sequence shown here is derived from an EMBL/GenBank/DDBJ whole genome shotgun (WGS) entry which is preliminary data.</text>
</comment>
<dbReference type="GO" id="GO:0008270">
    <property type="term" value="F:zinc ion binding"/>
    <property type="evidence" value="ECO:0007669"/>
    <property type="project" value="UniProtKB-KW"/>
</dbReference>
<proteinExistence type="predicted"/>
<dbReference type="PROSITE" id="PS00028">
    <property type="entry name" value="ZINC_FINGER_C2H2_1"/>
    <property type="match status" value="9"/>
</dbReference>
<feature type="compositionally biased region" description="Basic residues" evidence="11">
    <location>
        <begin position="171"/>
        <end position="194"/>
    </location>
</feature>
<dbReference type="PROSITE" id="PS50157">
    <property type="entry name" value="ZINC_FINGER_C2H2_2"/>
    <property type="match status" value="10"/>
</dbReference>
<name>A0AAU9U080_EUPED</name>
<dbReference type="FunFam" id="3.30.160.60:FF:000100">
    <property type="entry name" value="Zinc finger 45-like"/>
    <property type="match status" value="1"/>
</dbReference>
<dbReference type="Gene3D" id="3.30.160.60">
    <property type="entry name" value="Classic Zinc Finger"/>
    <property type="match status" value="7"/>
</dbReference>
<organism evidence="13 14">
    <name type="scientific">Euphydryas editha</name>
    <name type="common">Edith's checkerspot</name>
    <dbReference type="NCBI Taxonomy" id="104508"/>
    <lineage>
        <taxon>Eukaryota</taxon>
        <taxon>Metazoa</taxon>
        <taxon>Ecdysozoa</taxon>
        <taxon>Arthropoda</taxon>
        <taxon>Hexapoda</taxon>
        <taxon>Insecta</taxon>
        <taxon>Pterygota</taxon>
        <taxon>Neoptera</taxon>
        <taxon>Endopterygota</taxon>
        <taxon>Lepidoptera</taxon>
        <taxon>Glossata</taxon>
        <taxon>Ditrysia</taxon>
        <taxon>Papilionoidea</taxon>
        <taxon>Nymphalidae</taxon>
        <taxon>Nymphalinae</taxon>
        <taxon>Euphydryas</taxon>
    </lineage>
</organism>
<sequence length="631" mass="73359">MANVKIRINSPKPTSNRTKGRGKVGKLRKLLTGINNVKTRSAIKNPKKCNDKIISADNSFLKDKLVDTVLIKDSRLRREIRLSKNSLLTRNGHIKLKNKDNLRLCNNILKSELLIDDNNEKVKNASQNHGLNNNNLIISNQNDKEANSTSEDSALINITDEGSKDDQTELKKRKVKKKSVLTKKPGKKETKRRKPKKGVFVCDYCQKQFDTKSSIRRHMYLHLDFKTYPCTQCNKVFGKQLYLTAHITRQHPNWERHYMCNVCDKPFLLKENLAVHLSSHTSAETMFKCIYCKEKFTQQTDLVQHEKQHLVSGRYDCIICEQSYDSRNKLSHHFKSHLRVKDFICQHCGKEFLRLNSMRRHVQICHGGMRIQCSICKKFLRGHLSEHMRTHENKRPHKCPDCGQCFTQSTQLTVHRRSHTGARPYPCRICNRPFSHSNALMLHIRRHTGEKPFDCAMCPLSFSQLPHMKAHMRKIHGKENPYRCKKCQQFFKLKIDLENHTKNCKFGEKELSFEEKLQASVQVEEEEVVESVMSLSRMRFLLALLLTMIATKEKLKYLGFNKRLIDDLLVESLEAMGHTPCKDESLAPLKRLKTNIQTLLNGTVPKEQMAKFQKENKSTEDILELLTNEKK</sequence>
<feature type="domain" description="C2H2-type" evidence="12">
    <location>
        <begin position="287"/>
        <end position="309"/>
    </location>
</feature>
<dbReference type="AlphaFoldDB" id="A0AAU9U080"/>
<feature type="domain" description="C2H2-type" evidence="12">
    <location>
        <begin position="315"/>
        <end position="342"/>
    </location>
</feature>
<keyword evidence="14" id="KW-1185">Reference proteome</keyword>
<dbReference type="FunFam" id="3.30.160.60:FF:002343">
    <property type="entry name" value="Zinc finger protein 33A"/>
    <property type="match status" value="1"/>
</dbReference>
<feature type="domain" description="C2H2-type" evidence="12">
    <location>
        <begin position="425"/>
        <end position="452"/>
    </location>
</feature>
<dbReference type="GO" id="GO:0000978">
    <property type="term" value="F:RNA polymerase II cis-regulatory region sequence-specific DNA binding"/>
    <property type="evidence" value="ECO:0007669"/>
    <property type="project" value="TreeGrafter"/>
</dbReference>
<evidence type="ECO:0000256" key="1">
    <source>
        <dbReference type="ARBA" id="ARBA00004123"/>
    </source>
</evidence>
<evidence type="ECO:0000313" key="13">
    <source>
        <dbReference type="EMBL" id="CAH2091401.1"/>
    </source>
</evidence>
<dbReference type="PANTHER" id="PTHR24390">
    <property type="entry name" value="ZINC FINGER PROTEIN"/>
    <property type="match status" value="1"/>
</dbReference>
<gene>
    <name evidence="13" type="ORF">EEDITHA_LOCUS7269</name>
</gene>
<keyword evidence="7" id="KW-0238">DNA-binding</keyword>
<accession>A0AAU9U080</accession>
<dbReference type="Proteomes" id="UP001153954">
    <property type="component" value="Unassembled WGS sequence"/>
</dbReference>
<dbReference type="GO" id="GO:0003700">
    <property type="term" value="F:DNA-binding transcription factor activity"/>
    <property type="evidence" value="ECO:0007669"/>
    <property type="project" value="TreeGrafter"/>
</dbReference>
<evidence type="ECO:0000256" key="10">
    <source>
        <dbReference type="PROSITE-ProRule" id="PRU00042"/>
    </source>
</evidence>